<gene>
    <name evidence="1" type="ORF">HV331_22530</name>
</gene>
<evidence type="ECO:0000313" key="1">
    <source>
        <dbReference type="EMBL" id="QMR42098.1"/>
    </source>
</evidence>
<organism evidence="1 2">
    <name type="scientific">Klebsiella aerogenes</name>
    <name type="common">Enterobacter aerogenes</name>
    <dbReference type="NCBI Taxonomy" id="548"/>
    <lineage>
        <taxon>Bacteria</taxon>
        <taxon>Pseudomonadati</taxon>
        <taxon>Pseudomonadota</taxon>
        <taxon>Gammaproteobacteria</taxon>
        <taxon>Enterobacterales</taxon>
        <taxon>Enterobacteriaceae</taxon>
        <taxon>Klebsiella/Raoultella group</taxon>
        <taxon>Klebsiella</taxon>
    </lineage>
</organism>
<dbReference type="AlphaFoldDB" id="A0AAP9R0K7"/>
<dbReference type="EMBL" id="CP055904">
    <property type="protein sequence ID" value="QMR42098.1"/>
    <property type="molecule type" value="Genomic_DNA"/>
</dbReference>
<evidence type="ECO:0000313" key="2">
    <source>
        <dbReference type="Proteomes" id="UP000514462"/>
    </source>
</evidence>
<dbReference type="Proteomes" id="UP000514462">
    <property type="component" value="Chromosome"/>
</dbReference>
<sequence>MKSNAINKKQLNESDVAIKQTFDRQTISDAESLQQHQEFINAMNEFTARAGLLSEDPFFEGI</sequence>
<protein>
    <submittedName>
        <fullName evidence="1">Uncharacterized protein</fullName>
    </submittedName>
</protein>
<dbReference type="RefSeq" id="WP_045366156.1">
    <property type="nucleotide sequence ID" value="NZ_CABHFP010000004.1"/>
</dbReference>
<reference evidence="2" key="1">
    <citation type="submission" date="2020-06" db="EMBL/GenBank/DDBJ databases">
        <title>REHAB project genomes.</title>
        <authorList>
            <person name="Shaw L.P."/>
        </authorList>
    </citation>
    <scope>NUCLEOTIDE SEQUENCE [LARGE SCALE GENOMIC DNA]</scope>
    <source>
        <strain evidence="2">RHBSTW-00938</strain>
    </source>
</reference>
<name>A0AAP9R0K7_KLEAE</name>
<accession>A0AAP9R0K7</accession>
<proteinExistence type="predicted"/>